<comment type="caution">
    <text evidence="17">The sequence shown here is derived from an EMBL/GenBank/DDBJ whole genome shotgun (WGS) entry which is preliminary data.</text>
</comment>
<comment type="cofactor">
    <cofactor evidence="15">
        <name>Zn(2+)</name>
        <dbReference type="ChEBI" id="CHEBI:29105"/>
    </cofactor>
    <text evidence="15">Binds 1 zinc ion per subunit.</text>
</comment>
<comment type="catalytic activity">
    <reaction evidence="1">
        <text>Preferential cleavage of bonds with hydrophobic residues in P1'.</text>
        <dbReference type="EC" id="3.4.24.40"/>
    </reaction>
</comment>
<evidence type="ECO:0000256" key="4">
    <source>
        <dbReference type="ARBA" id="ARBA00009490"/>
    </source>
</evidence>
<dbReference type="SUPFAM" id="SSF51120">
    <property type="entry name" value="beta-Roll"/>
    <property type="match status" value="1"/>
</dbReference>
<keyword evidence="10" id="KW-0378">Hydrolase</keyword>
<name>A0A329VAQ5_9GAMM</name>
<sequence>MSLKRKISYLEEVSGSAKANEVLTWLQAYIPGKDPNIVVGHEPSKDAAKELIRSDYRWGHQSDDKSETFQLTYNFLESEPDNMPWIISGFSAFNEEQEAAAKLSIQSWADVANIKFTETYDVKEANITFGFFDFSLTGDYAFAEMPNPGLKQVGTWYNAESRTFLKNDIGVNGYGRHTFTHEIGHTLGLDHPADYDASDKVVPTYKNKATYFEDSGAYTVMGYFSEKNTGQDFKGVYSAAPLLNDISAIQSLYGANNTTRTDDTVYGFNSNTDRDFFTAKDANSKLVFTAWDAGGNDTFDFSGFTQEQRINLNEASFSDVGGLKGNISIARGVTIENAIGGSGNDILIGNDANNTLKGGAGDDIIYGGLGADHLWGGKGKDTFVYLNAKESPFLERDWIHDFVSGEDKIDVSLFDLGEAGKGTIKFVEEFTGAIGEAVISYDSVNKVNDFVINMGGELSQDGFGVKIVGEPLIEADFILS</sequence>
<dbReference type="GO" id="GO:0030574">
    <property type="term" value="P:collagen catabolic process"/>
    <property type="evidence" value="ECO:0007669"/>
    <property type="project" value="TreeGrafter"/>
</dbReference>
<dbReference type="Proteomes" id="UP000250870">
    <property type="component" value="Unassembled WGS sequence"/>
</dbReference>
<dbReference type="NCBIfam" id="NF035945">
    <property type="entry name" value="Zn_serralysin"/>
    <property type="match status" value="1"/>
</dbReference>
<dbReference type="InterPro" id="IPR016294">
    <property type="entry name" value="Pept_M10B"/>
</dbReference>
<evidence type="ECO:0000256" key="1">
    <source>
        <dbReference type="ARBA" id="ARBA00001609"/>
    </source>
</evidence>
<evidence type="ECO:0000259" key="16">
    <source>
        <dbReference type="SMART" id="SM00235"/>
    </source>
</evidence>
<dbReference type="SMART" id="SM00235">
    <property type="entry name" value="ZnMc"/>
    <property type="match status" value="1"/>
</dbReference>
<evidence type="ECO:0000256" key="14">
    <source>
        <dbReference type="PIRSR" id="PIRSR001205-1"/>
    </source>
</evidence>
<evidence type="ECO:0000256" key="2">
    <source>
        <dbReference type="ARBA" id="ARBA00001913"/>
    </source>
</evidence>
<dbReference type="GO" id="GO:0005615">
    <property type="term" value="C:extracellular space"/>
    <property type="evidence" value="ECO:0007669"/>
    <property type="project" value="InterPro"/>
</dbReference>
<dbReference type="Gene3D" id="3.40.390.10">
    <property type="entry name" value="Collagenase (Catalytic Domain)"/>
    <property type="match status" value="1"/>
</dbReference>
<evidence type="ECO:0000313" key="17">
    <source>
        <dbReference type="EMBL" id="RAW83507.1"/>
    </source>
</evidence>
<feature type="active site" evidence="14">
    <location>
        <position position="182"/>
    </location>
</feature>
<comment type="subcellular location">
    <subcellularLocation>
        <location evidence="3">Secreted</location>
    </subcellularLocation>
</comment>
<evidence type="ECO:0000256" key="8">
    <source>
        <dbReference type="ARBA" id="ARBA00022723"/>
    </source>
</evidence>
<dbReference type="GO" id="GO:0031012">
    <property type="term" value="C:extracellular matrix"/>
    <property type="evidence" value="ECO:0007669"/>
    <property type="project" value="InterPro"/>
</dbReference>
<gene>
    <name evidence="17" type="ORF">CKY01_21080</name>
</gene>
<evidence type="ECO:0000256" key="7">
    <source>
        <dbReference type="ARBA" id="ARBA00022670"/>
    </source>
</evidence>
<dbReference type="PANTHER" id="PTHR10201:SF294">
    <property type="entry name" value="MATRIX METALLOPROTEINASE 16"/>
    <property type="match status" value="1"/>
</dbReference>
<feature type="binding site" evidence="15">
    <location>
        <position position="185"/>
    </location>
    <ligand>
        <name>Zn(2+)</name>
        <dbReference type="ChEBI" id="CHEBI:29105"/>
        <note>catalytic</note>
    </ligand>
</feature>
<dbReference type="Pfam" id="PF00413">
    <property type="entry name" value="Peptidase_M10"/>
    <property type="match status" value="1"/>
</dbReference>
<dbReference type="GO" id="GO:0004222">
    <property type="term" value="F:metalloendopeptidase activity"/>
    <property type="evidence" value="ECO:0007669"/>
    <property type="project" value="InterPro"/>
</dbReference>
<dbReference type="RefSeq" id="WP_113027058.1">
    <property type="nucleotide sequence ID" value="NZ_CAWNWQ010000048.1"/>
</dbReference>
<reference evidence="17 18" key="1">
    <citation type="journal article" date="2018" name="Int. J. Syst. Evol. Microbiol.">
        <title>Whole-genome-based revisit of Photorhabdus phylogeny: proposal for the elevation of most Photorhabdus subspecies to the species level and description of one novel species Photorhabdus bodei sp. nov., and one novel subspecies Photorhabdus laumondii subsp. clarkei subsp. nov.</title>
        <authorList>
            <person name="Machado R.A.R."/>
            <person name="Wuthrich D."/>
            <person name="Kuhnert P."/>
            <person name="Arce C.C.M."/>
            <person name="Thonen L."/>
            <person name="Ruiz C."/>
            <person name="Zhang X."/>
            <person name="Robert C.A.M."/>
            <person name="Karimi J."/>
            <person name="Kamali S."/>
            <person name="Ma J."/>
            <person name="Bruggmann R."/>
            <person name="Erb M."/>
        </authorList>
    </citation>
    <scope>NUCLEOTIDE SEQUENCE [LARGE SCALE GENOMIC DNA]</scope>
    <source>
        <strain evidence="17 18">BOJ-47</strain>
    </source>
</reference>
<protein>
    <recommendedName>
        <fullName evidence="5">serralysin</fullName>
        <ecNumber evidence="5">3.4.24.40</ecNumber>
    </recommendedName>
</protein>
<evidence type="ECO:0000313" key="18">
    <source>
        <dbReference type="Proteomes" id="UP000250870"/>
    </source>
</evidence>
<dbReference type="Pfam" id="PF00353">
    <property type="entry name" value="HemolysinCabind"/>
    <property type="match status" value="1"/>
</dbReference>
<keyword evidence="13" id="KW-0482">Metalloprotease</keyword>
<dbReference type="PRINTS" id="PR00313">
    <property type="entry name" value="CABNDNGRPT"/>
</dbReference>
<dbReference type="GO" id="GO:0006508">
    <property type="term" value="P:proteolysis"/>
    <property type="evidence" value="ECO:0007669"/>
    <property type="project" value="UniProtKB-KW"/>
</dbReference>
<dbReference type="InterPro" id="IPR011049">
    <property type="entry name" value="Serralysin-like_metalloprot_C"/>
</dbReference>
<keyword evidence="11 15" id="KW-0862">Zinc</keyword>
<comment type="similarity">
    <text evidence="4">Belongs to the peptidase M10B family.</text>
</comment>
<dbReference type="InterPro" id="IPR024079">
    <property type="entry name" value="MetalloPept_cat_dom_sf"/>
</dbReference>
<keyword evidence="9" id="KW-0677">Repeat</keyword>
<dbReference type="GO" id="GO:0030198">
    <property type="term" value="P:extracellular matrix organization"/>
    <property type="evidence" value="ECO:0007669"/>
    <property type="project" value="TreeGrafter"/>
</dbReference>
<dbReference type="SUPFAM" id="SSF55486">
    <property type="entry name" value="Metalloproteases ('zincins'), catalytic domain"/>
    <property type="match status" value="1"/>
</dbReference>
<comment type="cofactor">
    <cofactor evidence="2">
        <name>Ca(2+)</name>
        <dbReference type="ChEBI" id="CHEBI:29108"/>
    </cofactor>
</comment>
<dbReference type="PROSITE" id="PS00330">
    <property type="entry name" value="HEMOLYSIN_CALCIUM"/>
    <property type="match status" value="1"/>
</dbReference>
<dbReference type="EMBL" id="NSCI01000048">
    <property type="protein sequence ID" value="RAW83507.1"/>
    <property type="molecule type" value="Genomic_DNA"/>
</dbReference>
<dbReference type="Pfam" id="PF08548">
    <property type="entry name" value="Peptidase_M10_C"/>
    <property type="match status" value="1"/>
</dbReference>
<keyword evidence="12" id="KW-0106">Calcium</keyword>
<feature type="binding site" evidence="15">
    <location>
        <position position="191"/>
    </location>
    <ligand>
        <name>Zn(2+)</name>
        <dbReference type="ChEBI" id="CHEBI:29105"/>
        <note>catalytic</note>
    </ligand>
</feature>
<accession>A0A329VAQ5</accession>
<keyword evidence="8 15" id="KW-0479">Metal-binding</keyword>
<keyword evidence="6" id="KW-0964">Secreted</keyword>
<dbReference type="InterPro" id="IPR018511">
    <property type="entry name" value="Hemolysin-typ_Ca-bd_CS"/>
</dbReference>
<dbReference type="AlphaFoldDB" id="A0A329VAQ5"/>
<dbReference type="InterPro" id="IPR006026">
    <property type="entry name" value="Peptidase_Metallo"/>
</dbReference>
<dbReference type="PANTHER" id="PTHR10201">
    <property type="entry name" value="MATRIX METALLOPROTEINASE"/>
    <property type="match status" value="1"/>
</dbReference>
<evidence type="ECO:0000256" key="6">
    <source>
        <dbReference type="ARBA" id="ARBA00022525"/>
    </source>
</evidence>
<evidence type="ECO:0000256" key="3">
    <source>
        <dbReference type="ARBA" id="ARBA00004613"/>
    </source>
</evidence>
<dbReference type="GO" id="GO:0005509">
    <property type="term" value="F:calcium ion binding"/>
    <property type="evidence" value="ECO:0007669"/>
    <property type="project" value="InterPro"/>
</dbReference>
<evidence type="ECO:0000256" key="13">
    <source>
        <dbReference type="ARBA" id="ARBA00023049"/>
    </source>
</evidence>
<organism evidence="17 18">
    <name type="scientific">Photorhabdus laumondii subsp. clarkei</name>
    <dbReference type="NCBI Taxonomy" id="2029685"/>
    <lineage>
        <taxon>Bacteria</taxon>
        <taxon>Pseudomonadati</taxon>
        <taxon>Pseudomonadota</taxon>
        <taxon>Gammaproteobacteria</taxon>
        <taxon>Enterobacterales</taxon>
        <taxon>Morganellaceae</taxon>
        <taxon>Photorhabdus</taxon>
    </lineage>
</organism>
<evidence type="ECO:0000256" key="11">
    <source>
        <dbReference type="ARBA" id="ARBA00022833"/>
    </source>
</evidence>
<dbReference type="PIRSF" id="PIRSF001205">
    <property type="entry name" value="Peptidase_M10B"/>
    <property type="match status" value="1"/>
</dbReference>
<feature type="binding site" evidence="15">
    <location>
        <position position="181"/>
    </location>
    <ligand>
        <name>Zn(2+)</name>
        <dbReference type="ChEBI" id="CHEBI:29105"/>
        <note>catalytic</note>
    </ligand>
</feature>
<evidence type="ECO:0000256" key="9">
    <source>
        <dbReference type="ARBA" id="ARBA00022737"/>
    </source>
</evidence>
<evidence type="ECO:0000256" key="5">
    <source>
        <dbReference type="ARBA" id="ARBA00012422"/>
    </source>
</evidence>
<dbReference type="InterPro" id="IPR001818">
    <property type="entry name" value="Pept_M10_metallopeptidase"/>
</dbReference>
<dbReference type="InterPro" id="IPR034033">
    <property type="entry name" value="Serralysin-like"/>
</dbReference>
<dbReference type="InterPro" id="IPR001343">
    <property type="entry name" value="Hemolysn_Ca-bd"/>
</dbReference>
<dbReference type="Gene3D" id="2.150.10.10">
    <property type="entry name" value="Serralysin-like metalloprotease, C-terminal"/>
    <property type="match status" value="1"/>
</dbReference>
<proteinExistence type="inferred from homology"/>
<dbReference type="EC" id="3.4.24.40" evidence="5"/>
<evidence type="ECO:0000256" key="10">
    <source>
        <dbReference type="ARBA" id="ARBA00022801"/>
    </source>
</evidence>
<evidence type="ECO:0000256" key="15">
    <source>
        <dbReference type="PIRSR" id="PIRSR001205-2"/>
    </source>
</evidence>
<dbReference type="GO" id="GO:0008270">
    <property type="term" value="F:zinc ion binding"/>
    <property type="evidence" value="ECO:0007669"/>
    <property type="project" value="InterPro"/>
</dbReference>
<keyword evidence="7" id="KW-0645">Protease</keyword>
<evidence type="ECO:0000256" key="12">
    <source>
        <dbReference type="ARBA" id="ARBA00022837"/>
    </source>
</evidence>
<dbReference type="InterPro" id="IPR013858">
    <property type="entry name" value="Peptidase_M10B_C"/>
</dbReference>
<feature type="domain" description="Peptidase metallopeptidase" evidence="16">
    <location>
        <begin position="69"/>
        <end position="239"/>
    </location>
</feature>
<dbReference type="CDD" id="cd04277">
    <property type="entry name" value="ZnMc_serralysin_like"/>
    <property type="match status" value="1"/>
</dbReference>